<evidence type="ECO:0000256" key="12">
    <source>
        <dbReference type="ARBA" id="ARBA00023136"/>
    </source>
</evidence>
<feature type="domain" description="PLD phosphodiesterase" evidence="17">
    <location>
        <begin position="385"/>
        <end position="412"/>
    </location>
</feature>
<evidence type="ECO:0000256" key="2">
    <source>
        <dbReference type="ARBA" id="ARBA00004613"/>
    </source>
</evidence>
<evidence type="ECO:0000256" key="5">
    <source>
        <dbReference type="ARBA" id="ARBA00022516"/>
    </source>
</evidence>
<dbReference type="EC" id="2.7.8.-" evidence="15"/>
<keyword evidence="6" id="KW-0964">Secreted</keyword>
<evidence type="ECO:0000313" key="18">
    <source>
        <dbReference type="EMBL" id="NDV85446.1"/>
    </source>
</evidence>
<dbReference type="InterPro" id="IPR027379">
    <property type="entry name" value="CLS_N"/>
</dbReference>
<dbReference type="InterPro" id="IPR025202">
    <property type="entry name" value="PLD-like_dom"/>
</dbReference>
<keyword evidence="8 16" id="KW-0812">Transmembrane</keyword>
<organism evidence="18 19">
    <name type="scientific">Aurantimonas aggregata</name>
    <dbReference type="NCBI Taxonomy" id="2047720"/>
    <lineage>
        <taxon>Bacteria</taxon>
        <taxon>Pseudomonadati</taxon>
        <taxon>Pseudomonadota</taxon>
        <taxon>Alphaproteobacteria</taxon>
        <taxon>Hyphomicrobiales</taxon>
        <taxon>Aurantimonadaceae</taxon>
        <taxon>Aurantimonas</taxon>
    </lineage>
</organism>
<comment type="caution">
    <text evidence="18">The sequence shown here is derived from an EMBL/GenBank/DDBJ whole genome shotgun (WGS) entry which is preliminary data.</text>
</comment>
<keyword evidence="14" id="KW-1208">Phospholipid metabolism</keyword>
<protein>
    <recommendedName>
        <fullName evidence="15">Cardiolipin synthase</fullName>
        <ecNumber evidence="15">2.7.8.-</ecNumber>
    </recommendedName>
</protein>
<feature type="transmembrane region" description="Helical" evidence="16">
    <location>
        <begin position="12"/>
        <end position="28"/>
    </location>
</feature>
<keyword evidence="12 16" id="KW-0472">Membrane</keyword>
<evidence type="ECO:0000256" key="3">
    <source>
        <dbReference type="ARBA" id="ARBA00004651"/>
    </source>
</evidence>
<dbReference type="SMART" id="SM00155">
    <property type="entry name" value="PLDc"/>
    <property type="match status" value="2"/>
</dbReference>
<evidence type="ECO:0000256" key="11">
    <source>
        <dbReference type="ARBA" id="ARBA00023098"/>
    </source>
</evidence>
<evidence type="ECO:0000256" key="16">
    <source>
        <dbReference type="SAM" id="Phobius"/>
    </source>
</evidence>
<dbReference type="GO" id="GO:0005886">
    <property type="term" value="C:plasma membrane"/>
    <property type="evidence" value="ECO:0007669"/>
    <property type="project" value="UniProtKB-SubCell"/>
</dbReference>
<evidence type="ECO:0000313" key="19">
    <source>
        <dbReference type="Proteomes" id="UP000476332"/>
    </source>
</evidence>
<keyword evidence="13" id="KW-0594">Phospholipid biosynthesis</keyword>
<evidence type="ECO:0000256" key="4">
    <source>
        <dbReference type="ARBA" id="ARBA00022475"/>
    </source>
</evidence>
<feature type="domain" description="PLD phosphodiesterase" evidence="17">
    <location>
        <begin position="214"/>
        <end position="241"/>
    </location>
</feature>
<keyword evidence="10 16" id="KW-1133">Transmembrane helix</keyword>
<dbReference type="InterPro" id="IPR001736">
    <property type="entry name" value="PLipase_D/transphosphatidylase"/>
</dbReference>
<evidence type="ECO:0000256" key="1">
    <source>
        <dbReference type="ARBA" id="ARBA00003145"/>
    </source>
</evidence>
<evidence type="ECO:0000256" key="9">
    <source>
        <dbReference type="ARBA" id="ARBA00022737"/>
    </source>
</evidence>
<feature type="transmembrane region" description="Helical" evidence="16">
    <location>
        <begin position="40"/>
        <end position="58"/>
    </location>
</feature>
<evidence type="ECO:0000256" key="6">
    <source>
        <dbReference type="ARBA" id="ARBA00022525"/>
    </source>
</evidence>
<dbReference type="SUPFAM" id="SSF56024">
    <property type="entry name" value="Phospholipase D/nuclease"/>
    <property type="match status" value="2"/>
</dbReference>
<accession>A0A6L9MCQ2</accession>
<proteinExistence type="predicted"/>
<evidence type="ECO:0000256" key="7">
    <source>
        <dbReference type="ARBA" id="ARBA00022679"/>
    </source>
</evidence>
<comment type="function">
    <text evidence="1">Could be a virulence factor.</text>
</comment>
<evidence type="ECO:0000256" key="15">
    <source>
        <dbReference type="NCBIfam" id="TIGR04265"/>
    </source>
</evidence>
<dbReference type="Pfam" id="PF13091">
    <property type="entry name" value="PLDc_2"/>
    <property type="match status" value="2"/>
</dbReference>
<dbReference type="InterPro" id="IPR022924">
    <property type="entry name" value="Cardiolipin_synthase"/>
</dbReference>
<dbReference type="AlphaFoldDB" id="A0A6L9MCQ2"/>
<dbReference type="Proteomes" id="UP000476332">
    <property type="component" value="Unassembled WGS sequence"/>
</dbReference>
<dbReference type="PROSITE" id="PS50035">
    <property type="entry name" value="PLD"/>
    <property type="match status" value="2"/>
</dbReference>
<keyword evidence="4" id="KW-1003">Cell membrane</keyword>
<keyword evidence="9" id="KW-0677">Repeat</keyword>
<dbReference type="Gene3D" id="3.30.870.10">
    <property type="entry name" value="Endonuclease Chain A"/>
    <property type="match status" value="2"/>
</dbReference>
<gene>
    <name evidence="18" type="primary">cls</name>
    <name evidence="18" type="ORF">GTW51_01900</name>
</gene>
<dbReference type="GO" id="GO:0008808">
    <property type="term" value="F:cardiolipin synthase activity"/>
    <property type="evidence" value="ECO:0007669"/>
    <property type="project" value="UniProtKB-UniRule"/>
</dbReference>
<reference evidence="18 19" key="1">
    <citation type="submission" date="2020-01" db="EMBL/GenBank/DDBJ databases">
        <title>Genomes of bacteria type strains.</title>
        <authorList>
            <person name="Chen J."/>
            <person name="Zhu S."/>
            <person name="Chen J."/>
        </authorList>
    </citation>
    <scope>NUCLEOTIDE SEQUENCE [LARGE SCALE GENOMIC DNA]</scope>
    <source>
        <strain evidence="18 19">KCTC 52919</strain>
    </source>
</reference>
<keyword evidence="19" id="KW-1185">Reference proteome</keyword>
<keyword evidence="5" id="KW-0444">Lipid biosynthesis</keyword>
<dbReference type="PANTHER" id="PTHR21248">
    <property type="entry name" value="CARDIOLIPIN SYNTHASE"/>
    <property type="match status" value="1"/>
</dbReference>
<evidence type="ECO:0000256" key="8">
    <source>
        <dbReference type="ARBA" id="ARBA00022692"/>
    </source>
</evidence>
<dbReference type="GO" id="GO:0005576">
    <property type="term" value="C:extracellular region"/>
    <property type="evidence" value="ECO:0007669"/>
    <property type="project" value="UniProtKB-SubCell"/>
</dbReference>
<keyword evidence="11" id="KW-0443">Lipid metabolism</keyword>
<dbReference type="Pfam" id="PF13396">
    <property type="entry name" value="PLDc_N"/>
    <property type="match status" value="1"/>
</dbReference>
<comment type="subcellular location">
    <subcellularLocation>
        <location evidence="3">Cell membrane</location>
        <topology evidence="3">Multi-pass membrane protein</topology>
    </subcellularLocation>
    <subcellularLocation>
        <location evidence="2">Secreted</location>
    </subcellularLocation>
</comment>
<evidence type="ECO:0000256" key="13">
    <source>
        <dbReference type="ARBA" id="ARBA00023209"/>
    </source>
</evidence>
<evidence type="ECO:0000256" key="10">
    <source>
        <dbReference type="ARBA" id="ARBA00022989"/>
    </source>
</evidence>
<dbReference type="GO" id="GO:0032049">
    <property type="term" value="P:cardiolipin biosynthetic process"/>
    <property type="evidence" value="ECO:0007669"/>
    <property type="project" value="UniProtKB-UniRule"/>
</dbReference>
<sequence>MIAAVTDHLGLIYLVCEWIIRLAMLAVVPRRRNSPSARSWLLFIFFLPIPGVLIYAAIGRPAFAQWRAERFRRLAPFFADTNARMRPAGLRIPNAQNRKAVDLADSVGGFPAIGGNAIELMDGYDQTIDRLVADIDAARFSVRLLVYIFADDATGMKVIDALARAVARGVKCHVLLDPVGSHRWRRGTVSRLRSAGVEVREALPYRLLHRRTRGDMRNHRKLFVIDGAIGYAGSQNIVAKDFRPGVTNQELVVRVVGPVVAAMTAVFVADWFLETETMLCNAVDVPAPAGAVVAQILPSGANYALEGFATLLVWLIHTAQHSVVVTTPYLIPEEELMGAMRTAVLRGVRVSIIVSAVADQRLVRLAQESYYEDLLAAGVSIYLFENYLLHAKNVSIDGRLSIIGSSNVDLRSFQLNEEVSLLIPDEATTMMLDATQDRAITGSRQLLLEDWKRRSRPRRFAENLARLLSPLL</sequence>
<evidence type="ECO:0000259" key="17">
    <source>
        <dbReference type="PROSITE" id="PS50035"/>
    </source>
</evidence>
<dbReference type="PANTHER" id="PTHR21248:SF22">
    <property type="entry name" value="PHOSPHOLIPASE D"/>
    <property type="match status" value="1"/>
</dbReference>
<name>A0A6L9MCQ2_9HYPH</name>
<dbReference type="EMBL" id="JAAAMJ010000001">
    <property type="protein sequence ID" value="NDV85446.1"/>
    <property type="molecule type" value="Genomic_DNA"/>
</dbReference>
<keyword evidence="7" id="KW-0808">Transferase</keyword>
<dbReference type="NCBIfam" id="TIGR04265">
    <property type="entry name" value="bac_cardiolipin"/>
    <property type="match status" value="1"/>
</dbReference>
<evidence type="ECO:0000256" key="14">
    <source>
        <dbReference type="ARBA" id="ARBA00023264"/>
    </source>
</evidence>